<dbReference type="PANTHER" id="PTHR33445:SF2">
    <property type="entry name" value="ATP SYNTHASE SUBUNIT B', CHLOROPLASTIC"/>
    <property type="match status" value="1"/>
</dbReference>
<keyword evidence="13" id="KW-1003">Cell membrane</keyword>
<evidence type="ECO:0000256" key="3">
    <source>
        <dbReference type="ARBA" id="ARBA00022547"/>
    </source>
</evidence>
<organism evidence="15 16">
    <name type="scientific">Loktanella salsilacus</name>
    <dbReference type="NCBI Taxonomy" id="195913"/>
    <lineage>
        <taxon>Bacteria</taxon>
        <taxon>Pseudomonadati</taxon>
        <taxon>Pseudomonadota</taxon>
        <taxon>Alphaproteobacteria</taxon>
        <taxon>Rhodobacterales</taxon>
        <taxon>Roseobacteraceae</taxon>
        <taxon>Loktanella</taxon>
    </lineage>
</organism>
<dbReference type="CDD" id="cd06503">
    <property type="entry name" value="ATP-synt_Fo_b"/>
    <property type="match status" value="1"/>
</dbReference>
<dbReference type="RefSeq" id="WP_090191599.1">
    <property type="nucleotide sequence ID" value="NZ_FOTF01000031.1"/>
</dbReference>
<evidence type="ECO:0000256" key="7">
    <source>
        <dbReference type="ARBA" id="ARBA00023065"/>
    </source>
</evidence>
<sequence>MTIDFWTLGLQAINVGVLIWLLSRVFWTPIAAAIGARQTATQTALDDAADVQAKADAALADVTQARAGIAAERTAALAEAAREAEAQSKQAAAAAQTQADTLLAAAKATAMAKAEDDRAAANAASATLAVAMARKLLAGLDTQVVQAAFLDRLVAGIAEMTPSDRAALVATPGGIDLVSPDALDAAAQAKVTAAVHKALGGKPDLQFVTDPALIAGGELRTAHFTLHNSWRADLDDIAGALTDAA</sequence>
<evidence type="ECO:0000256" key="8">
    <source>
        <dbReference type="ARBA" id="ARBA00023136"/>
    </source>
</evidence>
<evidence type="ECO:0000256" key="12">
    <source>
        <dbReference type="ARBA" id="ARBA00037847"/>
    </source>
</evidence>
<comment type="subcellular location">
    <subcellularLocation>
        <location evidence="13">Cell membrane</location>
        <topology evidence="13">Single-pass membrane protein</topology>
    </subcellularLocation>
    <subcellularLocation>
        <location evidence="12">Endomembrane system</location>
        <topology evidence="12">Single-pass membrane protein</topology>
    </subcellularLocation>
</comment>
<dbReference type="GO" id="GO:0045259">
    <property type="term" value="C:proton-transporting ATP synthase complex"/>
    <property type="evidence" value="ECO:0007669"/>
    <property type="project" value="UniProtKB-KW"/>
</dbReference>
<dbReference type="OrthoDB" id="466272at2"/>
<dbReference type="GO" id="GO:0005886">
    <property type="term" value="C:plasma membrane"/>
    <property type="evidence" value="ECO:0007669"/>
    <property type="project" value="UniProtKB-SubCell"/>
</dbReference>
<keyword evidence="5 13" id="KW-0375">Hydrogen ion transport</keyword>
<evidence type="ECO:0000313" key="15">
    <source>
        <dbReference type="EMBL" id="SFL59896.1"/>
    </source>
</evidence>
<dbReference type="STRING" id="195913.SAMN04488004_13117"/>
<evidence type="ECO:0000256" key="13">
    <source>
        <dbReference type="HAMAP-Rule" id="MF_01398"/>
    </source>
</evidence>
<evidence type="ECO:0000256" key="10">
    <source>
        <dbReference type="ARBA" id="ARBA00025198"/>
    </source>
</evidence>
<dbReference type="InterPro" id="IPR050059">
    <property type="entry name" value="ATP_synthase_B_chain"/>
</dbReference>
<proteinExistence type="inferred from homology"/>
<evidence type="ECO:0000256" key="9">
    <source>
        <dbReference type="ARBA" id="ARBA00023310"/>
    </source>
</evidence>
<dbReference type="GO" id="GO:0046933">
    <property type="term" value="F:proton-transporting ATP synthase activity, rotational mechanism"/>
    <property type="evidence" value="ECO:0007669"/>
    <property type="project" value="UniProtKB-UniRule"/>
</dbReference>
<evidence type="ECO:0000256" key="5">
    <source>
        <dbReference type="ARBA" id="ARBA00022781"/>
    </source>
</evidence>
<dbReference type="GO" id="GO:0046961">
    <property type="term" value="F:proton-transporting ATPase activity, rotational mechanism"/>
    <property type="evidence" value="ECO:0007669"/>
    <property type="project" value="TreeGrafter"/>
</dbReference>
<evidence type="ECO:0000256" key="2">
    <source>
        <dbReference type="ARBA" id="ARBA00022448"/>
    </source>
</evidence>
<dbReference type="InterPro" id="IPR002146">
    <property type="entry name" value="ATP_synth_b/b'su_bac/chlpt"/>
</dbReference>
<evidence type="ECO:0000256" key="6">
    <source>
        <dbReference type="ARBA" id="ARBA00022989"/>
    </source>
</evidence>
<dbReference type="GO" id="GO:0012505">
    <property type="term" value="C:endomembrane system"/>
    <property type="evidence" value="ECO:0007669"/>
    <property type="project" value="UniProtKB-SubCell"/>
</dbReference>
<evidence type="ECO:0000256" key="14">
    <source>
        <dbReference type="RuleBase" id="RU003848"/>
    </source>
</evidence>
<keyword evidence="6 13" id="KW-1133">Transmembrane helix</keyword>
<keyword evidence="7 13" id="KW-0406">Ion transport</keyword>
<evidence type="ECO:0000256" key="4">
    <source>
        <dbReference type="ARBA" id="ARBA00022692"/>
    </source>
</evidence>
<feature type="transmembrane region" description="Helical" evidence="13">
    <location>
        <begin position="6"/>
        <end position="27"/>
    </location>
</feature>
<keyword evidence="9 13" id="KW-0066">ATP synthesis</keyword>
<comment type="function">
    <text evidence="11">Component of the F(0) channel, it forms part of the peripheral stalk, linking F(1) to F(0). The b'-subunit is a diverged and duplicated form of b found in plants and photosynthetic bacteria.</text>
</comment>
<comment type="similarity">
    <text evidence="1 13 14">Belongs to the ATPase B chain family.</text>
</comment>
<evidence type="ECO:0000313" key="16">
    <source>
        <dbReference type="Proteomes" id="UP000199550"/>
    </source>
</evidence>
<protein>
    <recommendedName>
        <fullName evidence="13">ATP synthase subunit b</fullName>
    </recommendedName>
    <alternativeName>
        <fullName evidence="13">ATP synthase F(0) sector subunit b</fullName>
    </alternativeName>
    <alternativeName>
        <fullName evidence="13">ATPase subunit I</fullName>
    </alternativeName>
    <alternativeName>
        <fullName evidence="13">F-type ATPase subunit b</fullName>
        <shortName evidence="13">F-ATPase subunit b</shortName>
    </alternativeName>
</protein>
<keyword evidence="8 13" id="KW-0472">Membrane</keyword>
<dbReference type="HAMAP" id="MF_01398">
    <property type="entry name" value="ATP_synth_b_bprime"/>
    <property type="match status" value="1"/>
</dbReference>
<name>A0A1I4J1J3_9RHOB</name>
<dbReference type="AlphaFoldDB" id="A0A1I4J1J3"/>
<gene>
    <name evidence="13" type="primary">atpF</name>
    <name evidence="15" type="ORF">SAMN04488004_13117</name>
</gene>
<comment type="function">
    <text evidence="10 13">F(1)F(0) ATP synthase produces ATP from ADP in the presence of a proton or sodium gradient. F-type ATPases consist of two structural domains, F(1) containing the extramembraneous catalytic core and F(0) containing the membrane proton channel, linked together by a central stalk and a peripheral stalk. During catalysis, ATP synthesis in the catalytic domain of F(1) is coupled via a rotary mechanism of the central stalk subunits to proton translocation.</text>
</comment>
<evidence type="ECO:0000256" key="1">
    <source>
        <dbReference type="ARBA" id="ARBA00005513"/>
    </source>
</evidence>
<evidence type="ECO:0000256" key="11">
    <source>
        <dbReference type="ARBA" id="ARBA00025614"/>
    </source>
</evidence>
<reference evidence="15 16" key="1">
    <citation type="submission" date="2016-10" db="EMBL/GenBank/DDBJ databases">
        <authorList>
            <person name="de Groot N.N."/>
        </authorList>
    </citation>
    <scope>NUCLEOTIDE SEQUENCE [LARGE SCALE GENOMIC DNA]</scope>
    <source>
        <strain evidence="15 16">DSM 16199</strain>
    </source>
</reference>
<keyword evidence="3 13" id="KW-0138">CF(0)</keyword>
<dbReference type="PANTHER" id="PTHR33445">
    <property type="entry name" value="ATP SYNTHASE SUBUNIT B', CHLOROPLASTIC"/>
    <property type="match status" value="1"/>
</dbReference>
<keyword evidence="2 13" id="KW-0813">Transport</keyword>
<accession>A0A1I4J1J3</accession>
<dbReference type="EMBL" id="FOTF01000031">
    <property type="protein sequence ID" value="SFL59896.1"/>
    <property type="molecule type" value="Genomic_DNA"/>
</dbReference>
<dbReference type="Proteomes" id="UP000199550">
    <property type="component" value="Unassembled WGS sequence"/>
</dbReference>
<dbReference type="Pfam" id="PF00430">
    <property type="entry name" value="ATP-synt_B"/>
    <property type="match status" value="1"/>
</dbReference>
<keyword evidence="4 13" id="KW-0812">Transmembrane</keyword>
<comment type="subunit">
    <text evidence="13">F-type ATPases have 2 components, F(1) - the catalytic core - and F(0) - the membrane proton channel. F(1) has five subunits: alpha(3), beta(3), gamma(1), delta(1), epsilon(1). F(0) has three main subunits: a(1), b(2) and c(10-14). The alpha and beta chains form an alternating ring which encloses part of the gamma chain. F(1) is attached to F(0) by a central stalk formed by the gamma and epsilon chains, while a peripheral stalk is formed by the delta and b chains.</text>
</comment>
<keyword evidence="16" id="KW-1185">Reference proteome</keyword>